<accession>A0A0D3IRI6</accession>
<proteinExistence type="predicted"/>
<dbReference type="Gene3D" id="2.30.30.140">
    <property type="match status" value="1"/>
</dbReference>
<dbReference type="AlphaFoldDB" id="A0A0D3IRI6"/>
<name>A0A0D3IRI6_EMIH1</name>
<evidence type="ECO:0000256" key="1">
    <source>
        <dbReference type="SAM" id="MobiDB-lite"/>
    </source>
</evidence>
<dbReference type="CDD" id="cd04508">
    <property type="entry name" value="Tudor_SF"/>
    <property type="match status" value="1"/>
</dbReference>
<reference evidence="2" key="2">
    <citation type="submission" date="2024-10" db="UniProtKB">
        <authorList>
            <consortium name="EnsemblProtists"/>
        </authorList>
    </citation>
    <scope>IDENTIFICATION</scope>
</reference>
<organism evidence="2 3">
    <name type="scientific">Emiliania huxleyi (strain CCMP1516)</name>
    <dbReference type="NCBI Taxonomy" id="280463"/>
    <lineage>
        <taxon>Eukaryota</taxon>
        <taxon>Haptista</taxon>
        <taxon>Haptophyta</taxon>
        <taxon>Prymnesiophyceae</taxon>
        <taxon>Isochrysidales</taxon>
        <taxon>Noelaerhabdaceae</taxon>
        <taxon>Emiliania</taxon>
    </lineage>
</organism>
<dbReference type="KEGG" id="ehx:EMIHUDRAFT_212415"/>
<evidence type="ECO:0000313" key="3">
    <source>
        <dbReference type="Proteomes" id="UP000013827"/>
    </source>
</evidence>
<dbReference type="RefSeq" id="XP_005766300.1">
    <property type="nucleotide sequence ID" value="XM_005766243.1"/>
</dbReference>
<evidence type="ECO:0000313" key="2">
    <source>
        <dbReference type="EnsemblProtists" id="EOD13871"/>
    </source>
</evidence>
<reference evidence="3" key="1">
    <citation type="journal article" date="2013" name="Nature">
        <title>Pan genome of the phytoplankton Emiliania underpins its global distribution.</title>
        <authorList>
            <person name="Read B.A."/>
            <person name="Kegel J."/>
            <person name="Klute M.J."/>
            <person name="Kuo A."/>
            <person name="Lefebvre S.C."/>
            <person name="Maumus F."/>
            <person name="Mayer C."/>
            <person name="Miller J."/>
            <person name="Monier A."/>
            <person name="Salamov A."/>
            <person name="Young J."/>
            <person name="Aguilar M."/>
            <person name="Claverie J.M."/>
            <person name="Frickenhaus S."/>
            <person name="Gonzalez K."/>
            <person name="Herman E.K."/>
            <person name="Lin Y.C."/>
            <person name="Napier J."/>
            <person name="Ogata H."/>
            <person name="Sarno A.F."/>
            <person name="Shmutz J."/>
            <person name="Schroeder D."/>
            <person name="de Vargas C."/>
            <person name="Verret F."/>
            <person name="von Dassow P."/>
            <person name="Valentin K."/>
            <person name="Van de Peer Y."/>
            <person name="Wheeler G."/>
            <person name="Dacks J.B."/>
            <person name="Delwiche C.F."/>
            <person name="Dyhrman S.T."/>
            <person name="Glockner G."/>
            <person name="John U."/>
            <person name="Richards T."/>
            <person name="Worden A.Z."/>
            <person name="Zhang X."/>
            <person name="Grigoriev I.V."/>
            <person name="Allen A.E."/>
            <person name="Bidle K."/>
            <person name="Borodovsky M."/>
            <person name="Bowler C."/>
            <person name="Brownlee C."/>
            <person name="Cock J.M."/>
            <person name="Elias M."/>
            <person name="Gladyshev V.N."/>
            <person name="Groth M."/>
            <person name="Guda C."/>
            <person name="Hadaegh A."/>
            <person name="Iglesias-Rodriguez M.D."/>
            <person name="Jenkins J."/>
            <person name="Jones B.M."/>
            <person name="Lawson T."/>
            <person name="Leese F."/>
            <person name="Lindquist E."/>
            <person name="Lobanov A."/>
            <person name="Lomsadze A."/>
            <person name="Malik S.B."/>
            <person name="Marsh M.E."/>
            <person name="Mackinder L."/>
            <person name="Mock T."/>
            <person name="Mueller-Roeber B."/>
            <person name="Pagarete A."/>
            <person name="Parker M."/>
            <person name="Probert I."/>
            <person name="Quesneville H."/>
            <person name="Raines C."/>
            <person name="Rensing S.A."/>
            <person name="Riano-Pachon D.M."/>
            <person name="Richier S."/>
            <person name="Rokitta S."/>
            <person name="Shiraiwa Y."/>
            <person name="Soanes D.M."/>
            <person name="van der Giezen M."/>
            <person name="Wahlund T.M."/>
            <person name="Williams B."/>
            <person name="Wilson W."/>
            <person name="Wolfe G."/>
            <person name="Wurch L.L."/>
        </authorList>
    </citation>
    <scope>NUCLEOTIDE SEQUENCE</scope>
</reference>
<keyword evidence="3" id="KW-1185">Reference proteome</keyword>
<feature type="region of interest" description="Disordered" evidence="1">
    <location>
        <begin position="76"/>
        <end position="122"/>
    </location>
</feature>
<dbReference type="PaxDb" id="2903-EOD13871"/>
<dbReference type="HOGENOM" id="CLU_757454_0_0_1"/>
<dbReference type="Proteomes" id="UP000013827">
    <property type="component" value="Unassembled WGS sequence"/>
</dbReference>
<dbReference type="EnsemblProtists" id="EOD13871">
    <property type="protein sequence ID" value="EOD13871"/>
    <property type="gene ID" value="EMIHUDRAFT_212415"/>
</dbReference>
<sequence>MLTCGSRVKARYLASSGGPVGTKWFPAIITKCNRDGTFDLTYDDGDKEQCLERDANIRENKAALSRLGLEEAAAACTTKKEAKPRGKKRAAPEARGPVRTSRRLSGEVPEEKGAEEPSADEWNSLDTPLFHMNTFMEAKAGVNRAFGLFLHGGVATPGFRPLDDETARQVQEAWPLNADFKEPLREKMIEQHGRNYESGARQRAIWLTACRPGAYILCRHNSKGCPHTPAALKDASGRYLGGVYALGRVEHFPAPQSEADRQLTDFASDERLEGLGMSRYYLHAVAKVKFFALGYLDDLKPETAGYINKVCQPTLNQVLEGKQKPGKPPEAEKHRRCREDLWRTAKWPIEPELFAEGAAAPPSLVD</sequence>
<protein>
    <submittedName>
        <fullName evidence="2">Uncharacterized protein</fullName>
    </submittedName>
</protein>
<dbReference type="GeneID" id="17260018"/>